<protein>
    <submittedName>
        <fullName evidence="3">Oxysterol-binding protein-like protein 1</fullName>
    </submittedName>
</protein>
<dbReference type="PROSITE" id="PS01013">
    <property type="entry name" value="OSBP"/>
    <property type="match status" value="1"/>
</dbReference>
<dbReference type="PANTHER" id="PTHR10972:SF212">
    <property type="entry name" value="OXYSTEROL-BINDING PROTEIN-LIKE PROTEIN 1"/>
    <property type="match status" value="1"/>
</dbReference>
<dbReference type="GO" id="GO:0032934">
    <property type="term" value="F:sterol binding"/>
    <property type="evidence" value="ECO:0007669"/>
    <property type="project" value="TreeGrafter"/>
</dbReference>
<dbReference type="InterPro" id="IPR018494">
    <property type="entry name" value="Oxysterol-bd_CS"/>
</dbReference>
<name>A0A1R1PG27_ZANCU</name>
<dbReference type="Gene3D" id="2.40.160.120">
    <property type="match status" value="1"/>
</dbReference>
<keyword evidence="4" id="KW-1185">Reference proteome</keyword>
<comment type="caution">
    <text evidence="3">The sequence shown here is derived from an EMBL/GenBank/DDBJ whole genome shotgun (WGS) entry which is preliminary data.</text>
</comment>
<dbReference type="OrthoDB" id="48057at2759"/>
<dbReference type="Gene3D" id="3.30.70.3490">
    <property type="match status" value="1"/>
</dbReference>
<dbReference type="SUPFAM" id="SSF144000">
    <property type="entry name" value="Oxysterol-binding protein-like"/>
    <property type="match status" value="1"/>
</dbReference>
<evidence type="ECO:0000313" key="4">
    <source>
        <dbReference type="Proteomes" id="UP000188320"/>
    </source>
</evidence>
<proteinExistence type="inferred from homology"/>
<dbReference type="PANTHER" id="PTHR10972">
    <property type="entry name" value="OXYSTEROL-BINDING PROTEIN-RELATED"/>
    <property type="match status" value="1"/>
</dbReference>
<dbReference type="AlphaFoldDB" id="A0A1R1PG27"/>
<dbReference type="EMBL" id="LSSK01001357">
    <property type="protein sequence ID" value="OMH79926.1"/>
    <property type="molecule type" value="Genomic_DNA"/>
</dbReference>
<dbReference type="Proteomes" id="UP000188320">
    <property type="component" value="Unassembled WGS sequence"/>
</dbReference>
<dbReference type="InterPro" id="IPR000648">
    <property type="entry name" value="Oxysterol-bd"/>
</dbReference>
<dbReference type="GO" id="GO:0016020">
    <property type="term" value="C:membrane"/>
    <property type="evidence" value="ECO:0007669"/>
    <property type="project" value="TreeGrafter"/>
</dbReference>
<reference evidence="4" key="1">
    <citation type="submission" date="2017-01" db="EMBL/GenBank/DDBJ databases">
        <authorList>
            <person name="Wang Y."/>
            <person name="White M."/>
            <person name="Kvist S."/>
            <person name="Moncalvo J.-M."/>
        </authorList>
    </citation>
    <scope>NUCLEOTIDE SEQUENCE [LARGE SCALE GENOMIC DNA]</scope>
    <source>
        <strain evidence="4">COL-18-3</strain>
    </source>
</reference>
<evidence type="ECO:0000313" key="3">
    <source>
        <dbReference type="EMBL" id="OMH79926.1"/>
    </source>
</evidence>
<evidence type="ECO:0000256" key="2">
    <source>
        <dbReference type="RuleBase" id="RU003844"/>
    </source>
</evidence>
<dbReference type="InterPro" id="IPR037239">
    <property type="entry name" value="OSBP_sf"/>
</dbReference>
<evidence type="ECO:0000256" key="1">
    <source>
        <dbReference type="ARBA" id="ARBA00008842"/>
    </source>
</evidence>
<organism evidence="3 4">
    <name type="scientific">Zancudomyces culisetae</name>
    <name type="common">Gut fungus</name>
    <name type="synonym">Smittium culisetae</name>
    <dbReference type="NCBI Taxonomy" id="1213189"/>
    <lineage>
        <taxon>Eukaryota</taxon>
        <taxon>Fungi</taxon>
        <taxon>Fungi incertae sedis</taxon>
        <taxon>Zoopagomycota</taxon>
        <taxon>Kickxellomycotina</taxon>
        <taxon>Harpellomycetes</taxon>
        <taxon>Harpellales</taxon>
        <taxon>Legeriomycetaceae</taxon>
        <taxon>Zancudomyces</taxon>
    </lineage>
</organism>
<comment type="similarity">
    <text evidence="1 2">Belongs to the OSBP family.</text>
</comment>
<dbReference type="Pfam" id="PF01237">
    <property type="entry name" value="Oxysterol_BP"/>
    <property type="match status" value="1"/>
</dbReference>
<sequence length="445" mass="50224">MKAEAKEFGKDDEFGMIIEHELEEQNPKKPSTSNDSSRIFTLLGIMRKFIGVKDLLNLRVSLPTQILDPISNLEYWGYVDAPEFFTCIPDSDDPLERMISTVRWWIAKDLKFTKYKILKPFNSVLGEQFFCKWVVERDIEKDLLGNDVLSNGDDDSNEATNKKMLPTKVGNVSEEDTDKPIIEYITEQVSHHPPVSAFMYRCQKKKMQAVGFDHLAAKFTGLSVTISPGTWAKGIFLTLFSRNDELYECKHSNAAISGWLTGSIKVNCIGKFVIKCKATGLAAIVEVSSKNWFGMTNDVLNGVVVSCDPINDRIDNWSVKEAMQNGVVLATIEGNWSKKCFVTRLSTKKKVLLVDMSSIVPTPKIVKPIEEQGEVESRRVWGDVISKMLEKDYSAATKFKTKIEEHQRKLAAIRKETGEEFVPKLFAKKFDDGMPVLLSDAPINL</sequence>
<dbReference type="GO" id="GO:0005829">
    <property type="term" value="C:cytosol"/>
    <property type="evidence" value="ECO:0007669"/>
    <property type="project" value="TreeGrafter"/>
</dbReference>
<gene>
    <name evidence="3" type="ORF">AX774_g6640</name>
</gene>
<accession>A0A1R1PG27</accession>